<dbReference type="OrthoDB" id="2087435at2"/>
<keyword evidence="2" id="KW-0812">Transmembrane</keyword>
<dbReference type="Gene3D" id="1.20.120.1220">
    <property type="match status" value="1"/>
</dbReference>
<dbReference type="InterPro" id="IPR000045">
    <property type="entry name" value="Prepilin_IV_endopep_pep"/>
</dbReference>
<keyword evidence="2" id="KW-1133">Transmembrane helix</keyword>
<evidence type="ECO:0000256" key="2">
    <source>
        <dbReference type="SAM" id="Phobius"/>
    </source>
</evidence>
<keyword evidence="2" id="KW-0472">Membrane</keyword>
<reference evidence="4 5" key="1">
    <citation type="submission" date="2019-06" db="EMBL/GenBank/DDBJ databases">
        <title>Whole genome shotgun sequence of Microbacterium testaceum NBRC 12675.</title>
        <authorList>
            <person name="Hosoyama A."/>
            <person name="Uohara A."/>
            <person name="Ohji S."/>
            <person name="Ichikawa N."/>
        </authorList>
    </citation>
    <scope>NUCLEOTIDE SEQUENCE [LARGE SCALE GENOMIC DNA]</scope>
    <source>
        <strain evidence="4 5">NBRC 12675</strain>
    </source>
</reference>
<evidence type="ECO:0000313" key="5">
    <source>
        <dbReference type="Proteomes" id="UP000319525"/>
    </source>
</evidence>
<dbReference type="GeneID" id="57143420"/>
<comment type="similarity">
    <text evidence="1">Belongs to the peptidase A24 family.</text>
</comment>
<accession>A0A4Y3QHW2</accession>
<feature type="transmembrane region" description="Helical" evidence="2">
    <location>
        <begin position="58"/>
        <end position="77"/>
    </location>
</feature>
<proteinExistence type="inferred from homology"/>
<dbReference type="InterPro" id="IPR050882">
    <property type="entry name" value="Prepilin_peptidase/N-MTase"/>
</dbReference>
<organism evidence="4 5">
    <name type="scientific">Microbacterium testaceum</name>
    <name type="common">Aureobacterium testaceum</name>
    <name type="synonym">Brevibacterium testaceum</name>
    <dbReference type="NCBI Taxonomy" id="2033"/>
    <lineage>
        <taxon>Bacteria</taxon>
        <taxon>Bacillati</taxon>
        <taxon>Actinomycetota</taxon>
        <taxon>Actinomycetes</taxon>
        <taxon>Micrococcales</taxon>
        <taxon>Microbacteriaceae</taxon>
        <taxon>Microbacterium</taxon>
    </lineage>
</organism>
<gene>
    <name evidence="4" type="ORF">MTE01_07190</name>
</gene>
<dbReference type="GO" id="GO:0005886">
    <property type="term" value="C:plasma membrane"/>
    <property type="evidence" value="ECO:0007669"/>
    <property type="project" value="TreeGrafter"/>
</dbReference>
<feature type="transmembrane region" description="Helical" evidence="2">
    <location>
        <begin position="105"/>
        <end position="127"/>
    </location>
</feature>
<dbReference type="PANTHER" id="PTHR30487">
    <property type="entry name" value="TYPE 4 PREPILIN-LIKE PROTEINS LEADER PEPTIDE-PROCESSING ENZYME"/>
    <property type="match status" value="1"/>
</dbReference>
<dbReference type="GO" id="GO:0006465">
    <property type="term" value="P:signal peptide processing"/>
    <property type="evidence" value="ECO:0007669"/>
    <property type="project" value="TreeGrafter"/>
</dbReference>
<dbReference type="RefSeq" id="WP_141375716.1">
    <property type="nucleotide sequence ID" value="NZ_BJML01000001.1"/>
</dbReference>
<dbReference type="EMBL" id="BJML01000001">
    <property type="protein sequence ID" value="GEB44774.1"/>
    <property type="molecule type" value="Genomic_DNA"/>
</dbReference>
<dbReference type="PANTHER" id="PTHR30487:SF0">
    <property type="entry name" value="PREPILIN LEADER PEPTIDASE_N-METHYLTRANSFERASE-RELATED"/>
    <property type="match status" value="1"/>
</dbReference>
<feature type="domain" description="Prepilin type IV endopeptidase peptidase" evidence="3">
    <location>
        <begin position="11"/>
        <end position="120"/>
    </location>
</feature>
<sequence>MPVLVALATAVFAVASVGLVVVDVRTHRLPDAVVLSALVVVAGLLTAEALRVGDTPRAVGVVGGAGATFAVALALHLGRPGAFGGGDVKLAALVGAPLGWYGPEAVASGLLIALLLGGVAAAGVLLAGGRRVQIAYGPWLLLGAWLRLLSGPGEPTPSS</sequence>
<name>A0A4Y3QHW2_MICTE</name>
<evidence type="ECO:0000313" key="4">
    <source>
        <dbReference type="EMBL" id="GEB44774.1"/>
    </source>
</evidence>
<protein>
    <recommendedName>
        <fullName evidence="3">Prepilin type IV endopeptidase peptidase domain-containing protein</fullName>
    </recommendedName>
</protein>
<evidence type="ECO:0000259" key="3">
    <source>
        <dbReference type="Pfam" id="PF01478"/>
    </source>
</evidence>
<dbReference type="Proteomes" id="UP000319525">
    <property type="component" value="Unassembled WGS sequence"/>
</dbReference>
<dbReference type="Pfam" id="PF01478">
    <property type="entry name" value="Peptidase_A24"/>
    <property type="match status" value="1"/>
</dbReference>
<comment type="caution">
    <text evidence="4">The sequence shown here is derived from an EMBL/GenBank/DDBJ whole genome shotgun (WGS) entry which is preliminary data.</text>
</comment>
<evidence type="ECO:0000256" key="1">
    <source>
        <dbReference type="ARBA" id="ARBA00005801"/>
    </source>
</evidence>
<dbReference type="AlphaFoldDB" id="A0A4Y3QHW2"/>
<dbReference type="GO" id="GO:0004190">
    <property type="term" value="F:aspartic-type endopeptidase activity"/>
    <property type="evidence" value="ECO:0007669"/>
    <property type="project" value="InterPro"/>
</dbReference>
<feature type="transmembrane region" description="Helical" evidence="2">
    <location>
        <begin position="32"/>
        <end position="51"/>
    </location>
</feature>